<evidence type="ECO:0000256" key="1">
    <source>
        <dbReference type="ARBA" id="ARBA00005495"/>
    </source>
</evidence>
<feature type="domain" description="CENP-V/GFA" evidence="5">
    <location>
        <begin position="23"/>
        <end position="154"/>
    </location>
</feature>
<sequence>MSLDWKSNPPYSNVKQDDKLIKYNASCYCGLVKYVIYDEYPVDSTYCHCHGCQQLQGAPYQWACIFPKTSLYFLSGLDSLKFYNSDENIQDHILPCKVSCKQCSSPLADEGRRMWLAFPQTFKQFRLSETVREKLKASCHIFYGQRTISSDCFKNDGNRASTCIYAFTDPFYPSFTLPPAQPNSPGDVQLNKNNPIRLANGSNLAVGQGCNSRTFSYYETNSEQFLTTYIDINRQNSSIVDIIYATNHDQLYVRTIQLNQANLASFLAGKILKIDLNCNNGLLGCAYFTVESSSSNTLPTILTSGSISSQSIISIIMLNLFCMHWLKNHSYIS</sequence>
<evidence type="ECO:0000256" key="2">
    <source>
        <dbReference type="ARBA" id="ARBA00022723"/>
    </source>
</evidence>
<evidence type="ECO:0000256" key="4">
    <source>
        <dbReference type="ARBA" id="ARBA00023239"/>
    </source>
</evidence>
<dbReference type="AlphaFoldDB" id="A0A813XQH3"/>
<gene>
    <name evidence="6" type="ORF">ZHD862_LOCUS6026</name>
</gene>
<dbReference type="Proteomes" id="UP000663864">
    <property type="component" value="Unassembled WGS sequence"/>
</dbReference>
<dbReference type="Pfam" id="PF04828">
    <property type="entry name" value="GFA"/>
    <property type="match status" value="1"/>
</dbReference>
<dbReference type="GO" id="GO:0016846">
    <property type="term" value="F:carbon-sulfur lyase activity"/>
    <property type="evidence" value="ECO:0007669"/>
    <property type="project" value="InterPro"/>
</dbReference>
<dbReference type="SUPFAM" id="SSF51316">
    <property type="entry name" value="Mss4-like"/>
    <property type="match status" value="1"/>
</dbReference>
<dbReference type="Gene3D" id="3.90.1590.10">
    <property type="entry name" value="glutathione-dependent formaldehyde- activating enzyme (gfa)"/>
    <property type="match status" value="1"/>
</dbReference>
<dbReference type="InterPro" id="IPR011057">
    <property type="entry name" value="Mss4-like_sf"/>
</dbReference>
<accession>A0A813XQH3</accession>
<reference evidence="6" key="1">
    <citation type="submission" date="2021-02" db="EMBL/GenBank/DDBJ databases">
        <authorList>
            <person name="Nowell W R."/>
        </authorList>
    </citation>
    <scope>NUCLEOTIDE SEQUENCE</scope>
</reference>
<dbReference type="PROSITE" id="PS51891">
    <property type="entry name" value="CENP_V_GFA"/>
    <property type="match status" value="1"/>
</dbReference>
<keyword evidence="3" id="KW-0862">Zinc</keyword>
<evidence type="ECO:0000313" key="7">
    <source>
        <dbReference type="Proteomes" id="UP000663864"/>
    </source>
</evidence>
<organism evidence="6 7">
    <name type="scientific">Rotaria sordida</name>
    <dbReference type="NCBI Taxonomy" id="392033"/>
    <lineage>
        <taxon>Eukaryota</taxon>
        <taxon>Metazoa</taxon>
        <taxon>Spiralia</taxon>
        <taxon>Gnathifera</taxon>
        <taxon>Rotifera</taxon>
        <taxon>Eurotatoria</taxon>
        <taxon>Bdelloidea</taxon>
        <taxon>Philodinida</taxon>
        <taxon>Philodinidae</taxon>
        <taxon>Rotaria</taxon>
    </lineage>
</organism>
<comment type="similarity">
    <text evidence="1">Belongs to the Gfa family.</text>
</comment>
<dbReference type="PANTHER" id="PTHR33337">
    <property type="entry name" value="GFA DOMAIN-CONTAINING PROTEIN"/>
    <property type="match status" value="1"/>
</dbReference>
<proteinExistence type="inferred from homology"/>
<protein>
    <recommendedName>
        <fullName evidence="5">CENP-V/GFA domain-containing protein</fullName>
    </recommendedName>
</protein>
<dbReference type="EMBL" id="CAJNOT010000165">
    <property type="protein sequence ID" value="CAF0873914.1"/>
    <property type="molecule type" value="Genomic_DNA"/>
</dbReference>
<comment type="caution">
    <text evidence="6">The sequence shown here is derived from an EMBL/GenBank/DDBJ whole genome shotgun (WGS) entry which is preliminary data.</text>
</comment>
<dbReference type="PANTHER" id="PTHR33337:SF40">
    <property type="entry name" value="CENP-V_GFA DOMAIN-CONTAINING PROTEIN-RELATED"/>
    <property type="match status" value="1"/>
</dbReference>
<keyword evidence="2" id="KW-0479">Metal-binding</keyword>
<evidence type="ECO:0000259" key="5">
    <source>
        <dbReference type="PROSITE" id="PS51891"/>
    </source>
</evidence>
<name>A0A813XQH3_9BILA</name>
<dbReference type="GO" id="GO:0046872">
    <property type="term" value="F:metal ion binding"/>
    <property type="evidence" value="ECO:0007669"/>
    <property type="project" value="UniProtKB-KW"/>
</dbReference>
<evidence type="ECO:0000313" key="6">
    <source>
        <dbReference type="EMBL" id="CAF0873914.1"/>
    </source>
</evidence>
<keyword evidence="4" id="KW-0456">Lyase</keyword>
<dbReference type="InterPro" id="IPR006913">
    <property type="entry name" value="CENP-V/GFA"/>
</dbReference>
<evidence type="ECO:0000256" key="3">
    <source>
        <dbReference type="ARBA" id="ARBA00022833"/>
    </source>
</evidence>